<feature type="compositionally biased region" description="Basic and acidic residues" evidence="1">
    <location>
        <begin position="1"/>
        <end position="16"/>
    </location>
</feature>
<protein>
    <submittedName>
        <fullName evidence="2">Uncharacterized protein</fullName>
    </submittedName>
</protein>
<keyword evidence="3" id="KW-1185">Reference proteome</keyword>
<accession>A0AAD4N4H7</accession>
<dbReference type="AlphaFoldDB" id="A0AAD4N4H7"/>
<sequence>MAERSSKFEPKMEQTGKHGQVQLKRTRTRLVVIGAKSGRIELELVTPERCPDGGYTGVKSGRIVLSLCCLETL</sequence>
<evidence type="ECO:0000256" key="1">
    <source>
        <dbReference type="SAM" id="MobiDB-lite"/>
    </source>
</evidence>
<organism evidence="2 3">
    <name type="scientific">Ditylenchus destructor</name>
    <dbReference type="NCBI Taxonomy" id="166010"/>
    <lineage>
        <taxon>Eukaryota</taxon>
        <taxon>Metazoa</taxon>
        <taxon>Ecdysozoa</taxon>
        <taxon>Nematoda</taxon>
        <taxon>Chromadorea</taxon>
        <taxon>Rhabditida</taxon>
        <taxon>Tylenchina</taxon>
        <taxon>Tylenchomorpha</taxon>
        <taxon>Sphaerularioidea</taxon>
        <taxon>Anguinidae</taxon>
        <taxon>Anguininae</taxon>
        <taxon>Ditylenchus</taxon>
    </lineage>
</organism>
<reference evidence="2" key="1">
    <citation type="submission" date="2022-01" db="EMBL/GenBank/DDBJ databases">
        <title>Genome Sequence Resource for Two Populations of Ditylenchus destructor, the Migratory Endoparasitic Phytonematode.</title>
        <authorList>
            <person name="Zhang H."/>
            <person name="Lin R."/>
            <person name="Xie B."/>
        </authorList>
    </citation>
    <scope>NUCLEOTIDE SEQUENCE</scope>
    <source>
        <strain evidence="2">BazhouSP</strain>
    </source>
</reference>
<dbReference type="Proteomes" id="UP001201812">
    <property type="component" value="Unassembled WGS sequence"/>
</dbReference>
<feature type="region of interest" description="Disordered" evidence="1">
    <location>
        <begin position="1"/>
        <end position="21"/>
    </location>
</feature>
<dbReference type="EMBL" id="JAKKPZ010000012">
    <property type="protein sequence ID" value="KAI1714831.1"/>
    <property type="molecule type" value="Genomic_DNA"/>
</dbReference>
<gene>
    <name evidence="2" type="ORF">DdX_08098</name>
</gene>
<evidence type="ECO:0000313" key="3">
    <source>
        <dbReference type="Proteomes" id="UP001201812"/>
    </source>
</evidence>
<comment type="caution">
    <text evidence="2">The sequence shown here is derived from an EMBL/GenBank/DDBJ whole genome shotgun (WGS) entry which is preliminary data.</text>
</comment>
<name>A0AAD4N4H7_9BILA</name>
<evidence type="ECO:0000313" key="2">
    <source>
        <dbReference type="EMBL" id="KAI1714831.1"/>
    </source>
</evidence>
<proteinExistence type="predicted"/>